<dbReference type="InterPro" id="IPR003593">
    <property type="entry name" value="AAA+_ATPase"/>
</dbReference>
<comment type="caution">
    <text evidence="4">The sequence shown here is derived from an EMBL/GenBank/DDBJ whole genome shotgun (WGS) entry which is preliminary data.</text>
</comment>
<dbReference type="Gene3D" id="3.40.50.300">
    <property type="entry name" value="P-loop containing nucleotide triphosphate hydrolases"/>
    <property type="match status" value="2"/>
</dbReference>
<evidence type="ECO:0000256" key="1">
    <source>
        <dbReference type="ARBA" id="ARBA00022741"/>
    </source>
</evidence>
<sequence>MRSKADWIELTRQTIGGLDESVIAIINVIHTFITTIDHETIYSNIPRTKGIVLSGKPGTGKTALALRIAETSELPYYVVNCPDLFRVEEGAAEKHLISKFANALQNRVSILIMDEIDIIADRSVCRRPDMEAKLYSILIKMIDSLNDTTSDGRLSNQVFIIGLTNRINVISESLLRSGRLDRVFNLVIRTPEQRLRILEIMTKKIPMEHRESTLSHVSRITHGFVATDLGYLCSQVVMQLVNDAAGSSNPGEVFATEDHFYGLLQSIKPSGINEFQTKIPLIRFSDIYGLDDVIEELKTSIIEPFNNPNEFIRLGILPPRGILIYGPPGVGKTMLCCAIAIEAGINYMLVESKTIIWIEISEPRQEASFALLPMGNFDDFYDDQIKGTILYTQTNSIHFLKTELQNQRIVGESEKNICNTFAQAKSLSPCILFIDQIDVIAPSRGPRLTSENTSDRTVTCLLTEMDGIFSTSQPSNTTIDVLVIAGKKRKIQNSEKGSKLTEFSKLELITYAVALYIVTNRPHILDHAILRPGRLDQHVYIAPPDIEQRRAIFAGKFKTTPASISDEQMTSLIESTQGYSGLNMARDTVIPNANIPLTFLLHAGADIDNICREAALISLKENIDAEYITYAHLEMARNSCKPSLLGYREVHPYN</sequence>
<dbReference type="EMBL" id="CAJVPI010000588">
    <property type="protein sequence ID" value="CAG8552905.1"/>
    <property type="molecule type" value="Genomic_DNA"/>
</dbReference>
<evidence type="ECO:0000259" key="3">
    <source>
        <dbReference type="SMART" id="SM00382"/>
    </source>
</evidence>
<keyword evidence="2" id="KW-0067">ATP-binding</keyword>
<evidence type="ECO:0000313" key="5">
    <source>
        <dbReference type="Proteomes" id="UP000789739"/>
    </source>
</evidence>
<keyword evidence="1" id="KW-0547">Nucleotide-binding</keyword>
<feature type="domain" description="AAA+ ATPase" evidence="3">
    <location>
        <begin position="318"/>
        <end position="545"/>
    </location>
</feature>
<dbReference type="PANTHER" id="PTHR23077:SF27">
    <property type="entry name" value="ATPASE FAMILY GENE 2 PROTEIN HOMOLOG A"/>
    <property type="match status" value="1"/>
</dbReference>
<dbReference type="GO" id="GO:0016887">
    <property type="term" value="F:ATP hydrolysis activity"/>
    <property type="evidence" value="ECO:0007669"/>
    <property type="project" value="InterPro"/>
</dbReference>
<evidence type="ECO:0000256" key="2">
    <source>
        <dbReference type="ARBA" id="ARBA00022840"/>
    </source>
</evidence>
<dbReference type="Pfam" id="PF00004">
    <property type="entry name" value="AAA"/>
    <property type="match status" value="3"/>
</dbReference>
<dbReference type="InterPro" id="IPR027417">
    <property type="entry name" value="P-loop_NTPase"/>
</dbReference>
<dbReference type="GO" id="GO:0005737">
    <property type="term" value="C:cytoplasm"/>
    <property type="evidence" value="ECO:0007669"/>
    <property type="project" value="TreeGrafter"/>
</dbReference>
<dbReference type="InterPro" id="IPR050168">
    <property type="entry name" value="AAA_ATPase_domain"/>
</dbReference>
<gene>
    <name evidence="4" type="ORF">PBRASI_LOCUS5184</name>
</gene>
<accession>A0A9N9FPT9</accession>
<dbReference type="Gene3D" id="1.10.8.60">
    <property type="match status" value="2"/>
</dbReference>
<keyword evidence="5" id="KW-1185">Reference proteome</keyword>
<dbReference type="GO" id="GO:0005524">
    <property type="term" value="F:ATP binding"/>
    <property type="evidence" value="ECO:0007669"/>
    <property type="project" value="UniProtKB-KW"/>
</dbReference>
<dbReference type="InterPro" id="IPR003959">
    <property type="entry name" value="ATPase_AAA_core"/>
</dbReference>
<reference evidence="4" key="1">
    <citation type="submission" date="2021-06" db="EMBL/GenBank/DDBJ databases">
        <authorList>
            <person name="Kallberg Y."/>
            <person name="Tangrot J."/>
            <person name="Rosling A."/>
        </authorList>
    </citation>
    <scope>NUCLEOTIDE SEQUENCE</scope>
    <source>
        <strain evidence="4">BR232B</strain>
    </source>
</reference>
<dbReference type="Proteomes" id="UP000789739">
    <property type="component" value="Unassembled WGS sequence"/>
</dbReference>
<dbReference type="SUPFAM" id="SSF52540">
    <property type="entry name" value="P-loop containing nucleoside triphosphate hydrolases"/>
    <property type="match status" value="2"/>
</dbReference>
<dbReference type="SMART" id="SM00382">
    <property type="entry name" value="AAA"/>
    <property type="match status" value="2"/>
</dbReference>
<name>A0A9N9FPT9_9GLOM</name>
<proteinExistence type="predicted"/>
<dbReference type="AlphaFoldDB" id="A0A9N9FPT9"/>
<dbReference type="PANTHER" id="PTHR23077">
    <property type="entry name" value="AAA-FAMILY ATPASE"/>
    <property type="match status" value="1"/>
</dbReference>
<feature type="domain" description="AAA+ ATPase" evidence="3">
    <location>
        <begin position="47"/>
        <end position="190"/>
    </location>
</feature>
<evidence type="ECO:0000313" key="4">
    <source>
        <dbReference type="EMBL" id="CAG8552905.1"/>
    </source>
</evidence>
<protein>
    <submittedName>
        <fullName evidence="4">10322_t:CDS:1</fullName>
    </submittedName>
</protein>
<organism evidence="4 5">
    <name type="scientific">Paraglomus brasilianum</name>
    <dbReference type="NCBI Taxonomy" id="144538"/>
    <lineage>
        <taxon>Eukaryota</taxon>
        <taxon>Fungi</taxon>
        <taxon>Fungi incertae sedis</taxon>
        <taxon>Mucoromycota</taxon>
        <taxon>Glomeromycotina</taxon>
        <taxon>Glomeromycetes</taxon>
        <taxon>Paraglomerales</taxon>
        <taxon>Paraglomeraceae</taxon>
        <taxon>Paraglomus</taxon>
    </lineage>
</organism>
<dbReference type="OrthoDB" id="27435at2759"/>